<dbReference type="PANTHER" id="PTHR48106:SF2">
    <property type="entry name" value="ZN2+-BINDING DEHYDROGENASE"/>
    <property type="match status" value="1"/>
</dbReference>
<evidence type="ECO:0000256" key="2">
    <source>
        <dbReference type="ARBA" id="ARBA00023002"/>
    </source>
</evidence>
<dbReference type="InterPro" id="IPR036291">
    <property type="entry name" value="NAD(P)-bd_dom_sf"/>
</dbReference>
<keyword evidence="1" id="KW-0521">NADP</keyword>
<dbReference type="SUPFAM" id="SSF50129">
    <property type="entry name" value="GroES-like"/>
    <property type="match status" value="1"/>
</dbReference>
<reference evidence="4 5" key="1">
    <citation type="journal article" date="2015" name="Genome Biol. Evol.">
        <title>Phylogenomic analyses indicate that early fungi evolved digesting cell walls of algal ancestors of land plants.</title>
        <authorList>
            <person name="Chang Y."/>
            <person name="Wang S."/>
            <person name="Sekimoto S."/>
            <person name="Aerts A.L."/>
            <person name="Choi C."/>
            <person name="Clum A."/>
            <person name="LaButti K.M."/>
            <person name="Lindquist E.A."/>
            <person name="Yee Ngan C."/>
            <person name="Ohm R.A."/>
            <person name="Salamov A.A."/>
            <person name="Grigoriev I.V."/>
            <person name="Spatafora J.W."/>
            <person name="Berbee M.L."/>
        </authorList>
    </citation>
    <scope>NUCLEOTIDE SEQUENCE [LARGE SCALE GENOMIC DNA]</scope>
    <source>
        <strain evidence="4 5">NRRL 28638</strain>
    </source>
</reference>
<evidence type="ECO:0000259" key="3">
    <source>
        <dbReference type="Pfam" id="PF08240"/>
    </source>
</evidence>
<dbReference type="Pfam" id="PF08240">
    <property type="entry name" value="ADH_N"/>
    <property type="match status" value="1"/>
</dbReference>
<dbReference type="Gene3D" id="3.40.50.720">
    <property type="entry name" value="NAD(P)-binding Rossmann-like Domain"/>
    <property type="match status" value="2"/>
</dbReference>
<dbReference type="OrthoDB" id="7482721at2759"/>
<dbReference type="STRING" id="796925.A0A137P8Y6"/>
<name>A0A137P8Y6_CONC2</name>
<protein>
    <submittedName>
        <fullName evidence="4">NAD(P)-binding protein</fullName>
    </submittedName>
</protein>
<dbReference type="InterPro" id="IPR013154">
    <property type="entry name" value="ADH-like_N"/>
</dbReference>
<sequence length="257" mass="27899">MISGLYPAFQPTSYPAVPGLEGVAQVVEVGKSVKSIKTGQRVVIVPAKSQKGITKEGTWTQYGVYSEENLFVVPNNVPDEIAAQAFINPVTAYGLLDKINAPKGEYIIQTAAASVLGRILIQFAKSRGIKTINLVRRGKGAYGAVDTVGGKIGLILSHSVKDEGLILLYGGLGGLEVSVSTVELIFRNIHYTGFYLTKYVIDLDKEEFRKIFNEVFDLLNNGFKPFTGDKYPLDQVSDAIHQSLKPGRGGKVLLVHN</sequence>
<evidence type="ECO:0000256" key="1">
    <source>
        <dbReference type="ARBA" id="ARBA00022857"/>
    </source>
</evidence>
<gene>
    <name evidence="4" type="ORF">CONCODRAFT_5803</name>
</gene>
<dbReference type="Proteomes" id="UP000070444">
    <property type="component" value="Unassembled WGS sequence"/>
</dbReference>
<accession>A0A137P8Y6</accession>
<dbReference type="PANTHER" id="PTHR48106">
    <property type="entry name" value="QUINONE OXIDOREDUCTASE PIG3-RELATED"/>
    <property type="match status" value="1"/>
</dbReference>
<dbReference type="SUPFAM" id="SSF51735">
    <property type="entry name" value="NAD(P)-binding Rossmann-fold domains"/>
    <property type="match status" value="1"/>
</dbReference>
<dbReference type="GO" id="GO:0070402">
    <property type="term" value="F:NADPH binding"/>
    <property type="evidence" value="ECO:0007669"/>
    <property type="project" value="TreeGrafter"/>
</dbReference>
<dbReference type="EMBL" id="KQ964474">
    <property type="protein sequence ID" value="KXN71463.1"/>
    <property type="molecule type" value="Genomic_DNA"/>
</dbReference>
<feature type="domain" description="Alcohol dehydrogenase-like N-terminal" evidence="3">
    <location>
        <begin position="11"/>
        <end position="74"/>
    </location>
</feature>
<keyword evidence="5" id="KW-1185">Reference proteome</keyword>
<evidence type="ECO:0000313" key="5">
    <source>
        <dbReference type="Proteomes" id="UP000070444"/>
    </source>
</evidence>
<evidence type="ECO:0000313" key="4">
    <source>
        <dbReference type="EMBL" id="KXN71463.1"/>
    </source>
</evidence>
<dbReference type="GO" id="GO:0016651">
    <property type="term" value="F:oxidoreductase activity, acting on NAD(P)H"/>
    <property type="evidence" value="ECO:0007669"/>
    <property type="project" value="TreeGrafter"/>
</dbReference>
<organism evidence="4 5">
    <name type="scientific">Conidiobolus coronatus (strain ATCC 28846 / CBS 209.66 / NRRL 28638)</name>
    <name type="common">Delacroixia coronata</name>
    <dbReference type="NCBI Taxonomy" id="796925"/>
    <lineage>
        <taxon>Eukaryota</taxon>
        <taxon>Fungi</taxon>
        <taxon>Fungi incertae sedis</taxon>
        <taxon>Zoopagomycota</taxon>
        <taxon>Entomophthoromycotina</taxon>
        <taxon>Entomophthoromycetes</taxon>
        <taxon>Entomophthorales</taxon>
        <taxon>Ancylistaceae</taxon>
        <taxon>Conidiobolus</taxon>
    </lineage>
</organism>
<dbReference type="Gene3D" id="3.90.180.10">
    <property type="entry name" value="Medium-chain alcohol dehydrogenases, catalytic domain"/>
    <property type="match status" value="2"/>
</dbReference>
<dbReference type="OMA" id="TNHEYGT"/>
<dbReference type="InterPro" id="IPR011032">
    <property type="entry name" value="GroES-like_sf"/>
</dbReference>
<proteinExistence type="predicted"/>
<dbReference type="AlphaFoldDB" id="A0A137P8Y6"/>
<keyword evidence="2" id="KW-0560">Oxidoreductase</keyword>